<reference evidence="3" key="1">
    <citation type="submission" date="2020-11" db="EMBL/GenBank/DDBJ databases">
        <authorList>
            <person name="Tran Van P."/>
        </authorList>
    </citation>
    <scope>NUCLEOTIDE SEQUENCE</scope>
</reference>
<feature type="region of interest" description="Disordered" evidence="1">
    <location>
        <begin position="179"/>
        <end position="205"/>
    </location>
</feature>
<gene>
    <name evidence="3" type="ORF">NMOB1V02_LOCUS8160</name>
</gene>
<dbReference type="InterPro" id="IPR000210">
    <property type="entry name" value="BTB/POZ_dom"/>
</dbReference>
<evidence type="ECO:0000313" key="3">
    <source>
        <dbReference type="EMBL" id="CAD7280501.1"/>
    </source>
</evidence>
<name>A0A7R9GFF6_9CRUS</name>
<feature type="domain" description="BTB" evidence="2">
    <location>
        <begin position="36"/>
        <end position="104"/>
    </location>
</feature>
<evidence type="ECO:0000256" key="1">
    <source>
        <dbReference type="SAM" id="MobiDB-lite"/>
    </source>
</evidence>
<dbReference type="PROSITE" id="PS50097">
    <property type="entry name" value="BTB"/>
    <property type="match status" value="1"/>
</dbReference>
<keyword evidence="4" id="KW-1185">Reference proteome</keyword>
<evidence type="ECO:0000313" key="4">
    <source>
        <dbReference type="Proteomes" id="UP000678499"/>
    </source>
</evidence>
<dbReference type="EMBL" id="CAJPEX010002205">
    <property type="protein sequence ID" value="CAG0920653.1"/>
    <property type="molecule type" value="Genomic_DNA"/>
</dbReference>
<dbReference type="AlphaFoldDB" id="A0A7R9GFF6"/>
<accession>A0A7R9GFF6</accession>
<proteinExistence type="predicted"/>
<feature type="region of interest" description="Disordered" evidence="1">
    <location>
        <begin position="243"/>
        <end position="264"/>
    </location>
</feature>
<dbReference type="EMBL" id="OA884242">
    <property type="protein sequence ID" value="CAD7280501.1"/>
    <property type="molecule type" value="Genomic_DNA"/>
</dbReference>
<dbReference type="Proteomes" id="UP000678499">
    <property type="component" value="Unassembled WGS sequence"/>
</dbReference>
<organism evidence="3">
    <name type="scientific">Notodromas monacha</name>
    <dbReference type="NCBI Taxonomy" id="399045"/>
    <lineage>
        <taxon>Eukaryota</taxon>
        <taxon>Metazoa</taxon>
        <taxon>Ecdysozoa</taxon>
        <taxon>Arthropoda</taxon>
        <taxon>Crustacea</taxon>
        <taxon>Oligostraca</taxon>
        <taxon>Ostracoda</taxon>
        <taxon>Podocopa</taxon>
        <taxon>Podocopida</taxon>
        <taxon>Cypridocopina</taxon>
        <taxon>Cypridoidea</taxon>
        <taxon>Cyprididae</taxon>
        <taxon>Notodromas</taxon>
    </lineage>
</organism>
<protein>
    <recommendedName>
        <fullName evidence="2">BTB domain-containing protein</fullName>
    </recommendedName>
</protein>
<evidence type="ECO:0000259" key="2">
    <source>
        <dbReference type="PROSITE" id="PS50097"/>
    </source>
</evidence>
<sequence>MLEKYLKQHVITVKTYPPAVFAQRRRLCEKRCRPCTNVAFTDGFATVRTHSVLLAESSPVWSAFFGGPHLPRKRAVVLGVPGPELELLQCIVPFLYSGVLRASHGLVGHVVDYMVEKRVVGGQDLLHTLKKFAHIPAFSPKVRLPTLPGLKACPCRGNRYGAMPRALYVMHQRRLRLPRAASARDDDEEEHRVLMASEDTESEHPALPEENLTEMDVDPTEMSQVSSGYGSLILGSSLGSISVPSSMKDGTSSSSPSFSVASRASSRISASSSSVISRKKPAALTYTPVTSAISMEEAHANMPEDVNRDVPLVRVDSVIWRGKNVKTGRAVQNRQHNRDLLRIAAHVVLWALEPTPRSSNLPPPFLIGTSDPVVGVTTYRARATPYPHTVIVNVPECARHAWVT</sequence>